<dbReference type="EMBL" id="LVZM01022993">
    <property type="protein sequence ID" value="OUC40340.1"/>
    <property type="molecule type" value="Genomic_DNA"/>
</dbReference>
<sequence length="113" mass="13310">MLCICCSAFDKNGICKKPLFTLLVLLAGKNIDEKRTLKYGQLQSRAQHVRLFGAVGRFCRLFRHSVHHAVHVHPLVLCLRRGTKRCHEKGMLFDRFLFFEMQIVLFQFEYLNR</sequence>
<organism evidence="1 2">
    <name type="scientific">Trichinella nativa</name>
    <dbReference type="NCBI Taxonomy" id="6335"/>
    <lineage>
        <taxon>Eukaryota</taxon>
        <taxon>Metazoa</taxon>
        <taxon>Ecdysozoa</taxon>
        <taxon>Nematoda</taxon>
        <taxon>Enoplea</taxon>
        <taxon>Dorylaimia</taxon>
        <taxon>Trichinellida</taxon>
        <taxon>Trichinellidae</taxon>
        <taxon>Trichinella</taxon>
    </lineage>
</organism>
<proteinExistence type="predicted"/>
<comment type="caution">
    <text evidence="1">The sequence shown here is derived from an EMBL/GenBank/DDBJ whole genome shotgun (WGS) entry which is preliminary data.</text>
</comment>
<protein>
    <submittedName>
        <fullName evidence="1">Uncharacterized protein</fullName>
    </submittedName>
</protein>
<gene>
    <name evidence="1" type="ORF">D917_04158</name>
</gene>
<evidence type="ECO:0000313" key="2">
    <source>
        <dbReference type="Proteomes" id="UP000243006"/>
    </source>
</evidence>
<evidence type="ECO:0000313" key="1">
    <source>
        <dbReference type="EMBL" id="OUC40340.1"/>
    </source>
</evidence>
<dbReference type="AlphaFoldDB" id="A0A1Y3E6Q1"/>
<accession>A0A1Y3E6Q1</accession>
<reference evidence="1 2" key="1">
    <citation type="submission" date="2015-04" db="EMBL/GenBank/DDBJ databases">
        <title>Draft genome of the roundworm Trichinella nativa.</title>
        <authorList>
            <person name="Mitreva M."/>
        </authorList>
    </citation>
    <scope>NUCLEOTIDE SEQUENCE [LARGE SCALE GENOMIC DNA]</scope>
    <source>
        <strain evidence="1 2">ISS45</strain>
    </source>
</reference>
<name>A0A1Y3E6Q1_9BILA</name>
<dbReference type="Proteomes" id="UP000243006">
    <property type="component" value="Unassembled WGS sequence"/>
</dbReference>